<dbReference type="Proteomes" id="UP000422572">
    <property type="component" value="Chromosome"/>
</dbReference>
<dbReference type="FunFam" id="3.40.47.10:FF:000019">
    <property type="entry name" value="Polyketide synthase type I"/>
    <property type="match status" value="1"/>
</dbReference>
<dbReference type="InterPro" id="IPR016035">
    <property type="entry name" value="Acyl_Trfase/lysoPLipase"/>
</dbReference>
<feature type="domain" description="Carrier" evidence="11">
    <location>
        <begin position="1736"/>
        <end position="1813"/>
    </location>
</feature>
<dbReference type="Pfam" id="PF08990">
    <property type="entry name" value="Docking"/>
    <property type="match status" value="1"/>
</dbReference>
<keyword evidence="8" id="KW-0012">Acyltransferase</keyword>
<keyword evidence="3" id="KW-0596">Phosphopantetheine</keyword>
<accession>A0A6I6FIJ7</accession>
<dbReference type="PROSITE" id="PS52004">
    <property type="entry name" value="KS3_2"/>
    <property type="match status" value="1"/>
</dbReference>
<evidence type="ECO:0000313" key="14">
    <source>
        <dbReference type="EMBL" id="QGV78479.1"/>
    </source>
</evidence>
<dbReference type="Gene3D" id="3.40.47.10">
    <property type="match status" value="1"/>
</dbReference>
<comment type="pathway">
    <text evidence="2">Antibiotic biosynthesis.</text>
</comment>
<dbReference type="SMART" id="SM00822">
    <property type="entry name" value="PKS_KR"/>
    <property type="match status" value="1"/>
</dbReference>
<keyword evidence="6" id="KW-0045">Antibiotic biosynthesis</keyword>
<evidence type="ECO:0000256" key="10">
    <source>
        <dbReference type="SAM" id="MobiDB-lite"/>
    </source>
</evidence>
<dbReference type="SMART" id="SM01294">
    <property type="entry name" value="PKS_PP_betabranch"/>
    <property type="match status" value="1"/>
</dbReference>
<gene>
    <name evidence="14" type="ORF">EIZ62_09645</name>
</gene>
<feature type="domain" description="Ketosynthase family 3 (KS3)" evidence="12">
    <location>
        <begin position="32"/>
        <end position="458"/>
    </location>
</feature>
<dbReference type="InterPro" id="IPR015083">
    <property type="entry name" value="NorB/c/GfsB-D-like_docking"/>
</dbReference>
<dbReference type="SUPFAM" id="SSF53901">
    <property type="entry name" value="Thiolase-like"/>
    <property type="match status" value="1"/>
</dbReference>
<dbReference type="InterPro" id="IPR049900">
    <property type="entry name" value="PKS_mFAS_DH"/>
</dbReference>
<feature type="region of interest" description="Disordered" evidence="10">
    <location>
        <begin position="1702"/>
        <end position="1724"/>
    </location>
</feature>
<evidence type="ECO:0000256" key="2">
    <source>
        <dbReference type="ARBA" id="ARBA00004792"/>
    </source>
</evidence>
<dbReference type="Pfam" id="PF21089">
    <property type="entry name" value="PKS_DH_N"/>
    <property type="match status" value="1"/>
</dbReference>
<evidence type="ECO:0000256" key="1">
    <source>
        <dbReference type="ARBA" id="ARBA00001957"/>
    </source>
</evidence>
<feature type="active site" description="Proton donor; for dehydratase activity" evidence="9">
    <location>
        <position position="1149"/>
    </location>
</feature>
<reference evidence="14 15" key="1">
    <citation type="submission" date="2018-12" db="EMBL/GenBank/DDBJ databases">
        <title>Complete genome sequence of Streptomyces ficellus NRRL8067, the producer of ficellomycin, feldamycin and nojirimycin.</title>
        <authorList>
            <person name="Zhang H."/>
            <person name="Yue R."/>
            <person name="Liu Y."/>
            <person name="Li M."/>
            <person name="Mu H."/>
            <person name="Zhang J."/>
        </authorList>
    </citation>
    <scope>NUCLEOTIDE SEQUENCE [LARGE SCALE GENOMIC DNA]</scope>
    <source>
        <strain evidence="14 15">NRRL 8067</strain>
    </source>
</reference>
<dbReference type="SMART" id="SM00823">
    <property type="entry name" value="PKS_PP"/>
    <property type="match status" value="1"/>
</dbReference>
<dbReference type="Gene3D" id="3.40.366.10">
    <property type="entry name" value="Malonyl-Coenzyme A Acyl Carrier Protein, domain 2"/>
    <property type="match status" value="1"/>
</dbReference>
<feature type="region of interest" description="N-terminal hotdog fold" evidence="9">
    <location>
        <begin position="941"/>
        <end position="1070"/>
    </location>
</feature>
<dbReference type="InterPro" id="IPR013968">
    <property type="entry name" value="PKS_KR"/>
</dbReference>
<dbReference type="Pfam" id="PF22953">
    <property type="entry name" value="SpnB_Rossmann"/>
    <property type="match status" value="1"/>
</dbReference>
<dbReference type="Gene3D" id="3.30.70.3290">
    <property type="match status" value="1"/>
</dbReference>
<dbReference type="PANTHER" id="PTHR43775:SF51">
    <property type="entry name" value="INACTIVE PHENOLPHTHIOCEROL SYNTHESIS POLYKETIDE SYNTHASE TYPE I PKS1-RELATED"/>
    <property type="match status" value="1"/>
</dbReference>
<feature type="region of interest" description="C-terminal hotdog fold" evidence="9">
    <location>
        <begin position="1088"/>
        <end position="1228"/>
    </location>
</feature>
<dbReference type="Pfam" id="PF00550">
    <property type="entry name" value="PP-binding"/>
    <property type="match status" value="1"/>
</dbReference>
<evidence type="ECO:0000256" key="7">
    <source>
        <dbReference type="ARBA" id="ARBA00023268"/>
    </source>
</evidence>
<organism evidence="14 15">
    <name type="scientific">Streptomyces ficellus</name>
    <dbReference type="NCBI Taxonomy" id="1977088"/>
    <lineage>
        <taxon>Bacteria</taxon>
        <taxon>Bacillati</taxon>
        <taxon>Actinomycetota</taxon>
        <taxon>Actinomycetes</taxon>
        <taxon>Kitasatosporales</taxon>
        <taxon>Streptomycetaceae</taxon>
        <taxon>Streptomyces</taxon>
    </lineage>
</organism>
<dbReference type="Gene3D" id="3.10.129.110">
    <property type="entry name" value="Polyketide synthase dehydratase"/>
    <property type="match status" value="1"/>
</dbReference>
<dbReference type="Pfam" id="PF02801">
    <property type="entry name" value="Ketoacyl-synt_C"/>
    <property type="match status" value="1"/>
</dbReference>
<dbReference type="SMART" id="SM00825">
    <property type="entry name" value="PKS_KS"/>
    <property type="match status" value="1"/>
</dbReference>
<dbReference type="EMBL" id="CP034279">
    <property type="protein sequence ID" value="QGV78479.1"/>
    <property type="molecule type" value="Genomic_DNA"/>
</dbReference>
<dbReference type="InterPro" id="IPR055123">
    <property type="entry name" value="SpnB-like_Rossmann"/>
</dbReference>
<dbReference type="SUPFAM" id="SSF55048">
    <property type="entry name" value="Probable ACP-binding domain of malonyl-CoA ACP transacylase"/>
    <property type="match status" value="1"/>
</dbReference>
<evidence type="ECO:0000256" key="4">
    <source>
        <dbReference type="ARBA" id="ARBA00022553"/>
    </source>
</evidence>
<dbReference type="PROSITE" id="PS50075">
    <property type="entry name" value="CARRIER"/>
    <property type="match status" value="1"/>
</dbReference>
<dbReference type="Pfam" id="PF22621">
    <property type="entry name" value="CurL-like_PKS_C"/>
    <property type="match status" value="1"/>
</dbReference>
<dbReference type="SUPFAM" id="SSF51735">
    <property type="entry name" value="NAD(P)-binding Rossmann-fold domains"/>
    <property type="match status" value="2"/>
</dbReference>
<dbReference type="SUPFAM" id="SSF52151">
    <property type="entry name" value="FabD/lysophospholipase-like"/>
    <property type="match status" value="1"/>
</dbReference>
<dbReference type="InterPro" id="IPR036291">
    <property type="entry name" value="NAD(P)-bd_dom_sf"/>
</dbReference>
<dbReference type="Gene3D" id="1.10.1200.10">
    <property type="entry name" value="ACP-like"/>
    <property type="match status" value="1"/>
</dbReference>
<dbReference type="GO" id="GO:0031177">
    <property type="term" value="F:phosphopantetheine binding"/>
    <property type="evidence" value="ECO:0007669"/>
    <property type="project" value="InterPro"/>
</dbReference>
<proteinExistence type="predicted"/>
<dbReference type="InterPro" id="IPR009081">
    <property type="entry name" value="PP-bd_ACP"/>
</dbReference>
<protein>
    <submittedName>
        <fullName evidence="14">SDR family NAD(P)-dependent oxidoreductase</fullName>
    </submittedName>
</protein>
<dbReference type="OrthoDB" id="9778690at2"/>
<dbReference type="InterPro" id="IPR020841">
    <property type="entry name" value="PKS_Beta-ketoAc_synthase_dom"/>
</dbReference>
<evidence type="ECO:0000256" key="8">
    <source>
        <dbReference type="ARBA" id="ARBA00023315"/>
    </source>
</evidence>
<dbReference type="PROSITE" id="PS52019">
    <property type="entry name" value="PKS_MFAS_DH"/>
    <property type="match status" value="1"/>
</dbReference>
<dbReference type="CDD" id="cd00833">
    <property type="entry name" value="PKS"/>
    <property type="match status" value="1"/>
</dbReference>
<dbReference type="InterPro" id="IPR006162">
    <property type="entry name" value="Ppantetheine_attach_site"/>
</dbReference>
<dbReference type="GO" id="GO:0004312">
    <property type="term" value="F:fatty acid synthase activity"/>
    <property type="evidence" value="ECO:0007669"/>
    <property type="project" value="TreeGrafter"/>
</dbReference>
<dbReference type="InterPro" id="IPR020807">
    <property type="entry name" value="PKS_DH"/>
</dbReference>
<dbReference type="SMART" id="SM00827">
    <property type="entry name" value="PKS_AT"/>
    <property type="match status" value="1"/>
</dbReference>
<evidence type="ECO:0000259" key="13">
    <source>
        <dbReference type="PROSITE" id="PS52019"/>
    </source>
</evidence>
<dbReference type="PROSITE" id="PS00606">
    <property type="entry name" value="KS3_1"/>
    <property type="match status" value="1"/>
</dbReference>
<dbReference type="Pfam" id="PF00698">
    <property type="entry name" value="Acyl_transf_1"/>
    <property type="match status" value="1"/>
</dbReference>
<dbReference type="InterPro" id="IPR014043">
    <property type="entry name" value="Acyl_transferase_dom"/>
</dbReference>
<dbReference type="InterPro" id="IPR050091">
    <property type="entry name" value="PKS_NRPS_Biosynth_Enz"/>
</dbReference>
<keyword evidence="15" id="KW-1185">Reference proteome</keyword>
<dbReference type="InterPro" id="IPR049551">
    <property type="entry name" value="PKS_DH_C"/>
</dbReference>
<feature type="region of interest" description="Disordered" evidence="10">
    <location>
        <begin position="1043"/>
        <end position="1078"/>
    </location>
</feature>
<evidence type="ECO:0000256" key="3">
    <source>
        <dbReference type="ARBA" id="ARBA00022450"/>
    </source>
</evidence>
<dbReference type="GO" id="GO:0004315">
    <property type="term" value="F:3-oxoacyl-[acyl-carrier-protein] synthase activity"/>
    <property type="evidence" value="ECO:0007669"/>
    <property type="project" value="InterPro"/>
</dbReference>
<dbReference type="InterPro" id="IPR036736">
    <property type="entry name" value="ACP-like_sf"/>
</dbReference>
<dbReference type="InterPro" id="IPR018201">
    <property type="entry name" value="Ketoacyl_synth_AS"/>
</dbReference>
<feature type="active site" description="Proton acceptor; for dehydratase activity" evidence="9">
    <location>
        <position position="977"/>
    </location>
</feature>
<keyword evidence="5" id="KW-0808">Transferase</keyword>
<dbReference type="Pfam" id="PF08659">
    <property type="entry name" value="KR"/>
    <property type="match status" value="1"/>
</dbReference>
<evidence type="ECO:0000256" key="9">
    <source>
        <dbReference type="PROSITE-ProRule" id="PRU01363"/>
    </source>
</evidence>
<dbReference type="Pfam" id="PF14765">
    <property type="entry name" value="PS-DH"/>
    <property type="match status" value="1"/>
</dbReference>
<evidence type="ECO:0000256" key="6">
    <source>
        <dbReference type="ARBA" id="ARBA00023194"/>
    </source>
</evidence>
<dbReference type="PANTHER" id="PTHR43775">
    <property type="entry name" value="FATTY ACID SYNTHASE"/>
    <property type="match status" value="1"/>
</dbReference>
<dbReference type="InterPro" id="IPR049552">
    <property type="entry name" value="PKS_DH_N"/>
</dbReference>
<evidence type="ECO:0000259" key="12">
    <source>
        <dbReference type="PROSITE" id="PS52004"/>
    </source>
</evidence>
<dbReference type="InterPro" id="IPR016039">
    <property type="entry name" value="Thiolase-like"/>
</dbReference>
<dbReference type="InterPro" id="IPR014030">
    <property type="entry name" value="Ketoacyl_synth_N"/>
</dbReference>
<dbReference type="FunFam" id="1.10.1200.10:FF:000007">
    <property type="entry name" value="Probable polyketide synthase pks17"/>
    <property type="match status" value="1"/>
</dbReference>
<dbReference type="InterPro" id="IPR001227">
    <property type="entry name" value="Ac_transferase_dom_sf"/>
</dbReference>
<evidence type="ECO:0000256" key="5">
    <source>
        <dbReference type="ARBA" id="ARBA00022679"/>
    </source>
</evidence>
<evidence type="ECO:0000313" key="15">
    <source>
        <dbReference type="Proteomes" id="UP000422572"/>
    </source>
</evidence>
<name>A0A6I6FIJ7_9ACTN</name>
<dbReference type="GO" id="GO:0006633">
    <property type="term" value="P:fatty acid biosynthetic process"/>
    <property type="evidence" value="ECO:0007669"/>
    <property type="project" value="InterPro"/>
</dbReference>
<dbReference type="InterPro" id="IPR016036">
    <property type="entry name" value="Malonyl_transacylase_ACP-bd"/>
</dbReference>
<keyword evidence="7" id="KW-0511">Multifunctional enzyme</keyword>
<feature type="domain" description="PKS/mFAS DH" evidence="13">
    <location>
        <begin position="941"/>
        <end position="1228"/>
    </location>
</feature>
<dbReference type="Pfam" id="PF00109">
    <property type="entry name" value="ketoacyl-synt"/>
    <property type="match status" value="1"/>
</dbReference>
<evidence type="ECO:0000259" key="11">
    <source>
        <dbReference type="PROSITE" id="PS50075"/>
    </source>
</evidence>
<dbReference type="FunFam" id="3.40.366.10:FF:000002">
    <property type="entry name" value="Probable polyketide synthase 2"/>
    <property type="match status" value="1"/>
</dbReference>
<dbReference type="PROSITE" id="PS00012">
    <property type="entry name" value="PHOSPHOPANTETHEINE"/>
    <property type="match status" value="1"/>
</dbReference>
<dbReference type="InterPro" id="IPR057326">
    <property type="entry name" value="KR_dom"/>
</dbReference>
<sequence>MVSTEDKLRGYLKRVTAELLETRERLEAVESGEPVAIVGMACRFPGGIRTPEDLWRLLTAGGNVVSGTPDDRNWNLDELTVQGPDGTDTLRTFGAFLDDATDFDADFFGISPREAVAMDPQHRLLLETAWEALERAGIPADSLHGSRTGAYMGIISGDYAAHLTASGSAGLDGYFINGAGAAFASGRIAYTLGLQGPAVTIDTACSSALVALHDACRALRGGECTTALVGGAAVVSTPAMLVEFGRQGGLAPDGRCKPFAAGADGTAFSEGVGVLVLERLSDALRAGHEVLAVVRGTAVNQDGASNGLTAPSGAAQEQVIRQALANARLTPDQVDAVEAHGTGTTLGDPIEGQALLATYGAQRRAGRPLLVGSVKSNIGHTQAAAGLAGVIKTVLSLRAGVLPASIGIDEPTPHVDWDSDGVELLRRNTPWPDTGAPRRAGVSSFSLSGTNVHALIEQAPPSTRTDVDPADRPAPVATPLPAVPWLLSARSAPALRAQAARLLDHLGTEPALADADIALTLATGRSALKHRAVVVGADRRQLTAGLTALAAGETAPQLVQGVAPAAGGRSGAVFVFPGQGPQWAGMGRRLMDTSPVFAARVRECLDEFDRHLDWSLVDVLRGTPGARALDEDEVVQPALFTMMVSLAALWESCGVRPTAVVGHSQGEIAAACVAGALSLPDAVRIVARRNRPIRAAITGRGGMASLPRAVADVEKLLERWDGRLTVAAVNGPAATAVSGDLDALDELLAVCEAEGTPARRIPIDYASHSAHIDDVRRELLDTIGTFPTGELRVPFYSTVTGGPLDGAALTAEYWFENLRRPVDFAGAVRALLADGHRTFVECGAHPVLTYGLEELLQEAGAEATVVPSLRRDEGGPDRFLTSLGLLHAGGGPVDWHALLAGGGARHVPLPTYAFQRRRFWLDAPAPSAGDVRAAGLHTVDHPLLGATVDLADDAGVDGAAVHTGRLAAGMHPWLADHAVAGTLLLPGTATVELAAHLAARTGPGSVEELMLHAPVVLPDEGALTLQVAVGSPDDSGRRALTLYSRPEDGPAGSPWTRHAQGTLRPEETARPEGGAWDQLRGVWPPPGAIPVDVDTLYGRLAILGLSYGPAFRGLRALWRRGDELFAEVAPETAALTDAAAFGPHPALLDAALHAVLADRLDREPGPAPLRLPFAWRGVTVHRTGPTALRVALRHEGDELTLLAADTTGTPVVSVEGLTVRPVTADQLRATADAHRDALFRLDWTAATPAGPVTRPERCAVIGGAGDPARASGHPYADLPALLAATGAGTPPPELVFAPVAPVTAADDDGQGGDGTSPDTAAAVRYTTDRVLGLVQEWLRDDLLADSRLVVVTHGAVAPAGDTTPTDLAGAAVWGLVRSAQAEHPGRIVLVDAAGPDPVAAETLTAAVATGEPETAVRAGTVLVPRLVRVPAAHAPAPAEADGRGTTLITGGLGVLGGLVARHLVAEKGVRDLLLVGRRGTATPGADALVAELTALGAHVTVARCDVADRDALAALLASLPPERRLTSVVHTAGVVDDGIVTSLTPERLDRVLRPKVDAALNLHELTLGHDLTAFVTFSSLSGVLGRAGQANYAAANAFLDALARHRHRLGLPATSLAWGLWDESSDITGDLDEAGMRRLAAPGIVAMPAEEALALLDAALDAAHVHDAPELVTARLDLPALHAAAQASGVPPVLRSLLRVRPAAPGRGGEGSGTGADTDGPLRDRLADLPAAERLDELVALVRAKVAAVLGHDGTGGETVDEDRPFKELGFDSLTAVELRNQLGTVTGIRLPATLVFDYPTPAALATFLDTHFRDGKAAANGPGTPGAPAAEGAVHEALDNLSATLSATTLDDTAREHLVARLKELTRTWSGAPGYHAAPLESATPEELFNLLDEQLGNA</sequence>
<dbReference type="KEGG" id="sfic:EIZ62_09645"/>
<dbReference type="InterPro" id="IPR014031">
    <property type="entry name" value="Ketoacyl_synth_C"/>
</dbReference>
<comment type="cofactor">
    <cofactor evidence="1">
        <name>pantetheine 4'-phosphate</name>
        <dbReference type="ChEBI" id="CHEBI:47942"/>
    </cofactor>
</comment>
<dbReference type="SUPFAM" id="SSF47336">
    <property type="entry name" value="ACP-like"/>
    <property type="match status" value="1"/>
</dbReference>
<dbReference type="GO" id="GO:0033068">
    <property type="term" value="P:macrolide biosynthetic process"/>
    <property type="evidence" value="ECO:0007669"/>
    <property type="project" value="UniProtKB-ARBA"/>
</dbReference>
<dbReference type="Gene3D" id="3.40.50.720">
    <property type="entry name" value="NAD(P)-binding Rossmann-like Domain"/>
    <property type="match status" value="1"/>
</dbReference>
<dbReference type="InterPro" id="IPR020806">
    <property type="entry name" value="PKS_PP-bd"/>
</dbReference>
<dbReference type="CDD" id="cd08956">
    <property type="entry name" value="KR_3_FAS_SDR_x"/>
    <property type="match status" value="1"/>
</dbReference>
<keyword evidence="4" id="KW-0597">Phosphoprotein</keyword>
<dbReference type="InterPro" id="IPR042104">
    <property type="entry name" value="PKS_dehydratase_sf"/>
</dbReference>
<dbReference type="SMART" id="SM00826">
    <property type="entry name" value="PKS_DH"/>
    <property type="match status" value="1"/>
</dbReference>